<dbReference type="Proteomes" id="UP001273209">
    <property type="component" value="Unassembled WGS sequence"/>
</dbReference>
<accession>A0AAE1M947</accession>
<proteinExistence type="predicted"/>
<sequence>MASTTSALRRRQIAARIRLSEMLNELELDHECKLVQAIRELPLTETIRFCNEWESITPDERAARLERLHRDAQNFNSIYMLNGVLVTLMPDCRQGQPASEQTVNPTNESTESESTESSEEDDSDEVDDDSEEEDSSDDDDSSDEDMDVDE</sequence>
<evidence type="ECO:0000313" key="3">
    <source>
        <dbReference type="Proteomes" id="UP001273209"/>
    </source>
</evidence>
<feature type="region of interest" description="Disordered" evidence="1">
    <location>
        <begin position="92"/>
        <end position="150"/>
    </location>
</feature>
<gene>
    <name evidence="2" type="ORF">Triagg1_1387</name>
</gene>
<dbReference type="EMBL" id="JAWRVG010000003">
    <property type="protein sequence ID" value="KAK4083725.1"/>
    <property type="molecule type" value="Genomic_DNA"/>
</dbReference>
<organism evidence="2 3">
    <name type="scientific">Trichoderma aggressivum f. europaeum</name>
    <dbReference type="NCBI Taxonomy" id="173218"/>
    <lineage>
        <taxon>Eukaryota</taxon>
        <taxon>Fungi</taxon>
        <taxon>Dikarya</taxon>
        <taxon>Ascomycota</taxon>
        <taxon>Pezizomycotina</taxon>
        <taxon>Sordariomycetes</taxon>
        <taxon>Hypocreomycetidae</taxon>
        <taxon>Hypocreales</taxon>
        <taxon>Hypocreaceae</taxon>
        <taxon>Trichoderma</taxon>
    </lineage>
</organism>
<evidence type="ECO:0000256" key="1">
    <source>
        <dbReference type="SAM" id="MobiDB-lite"/>
    </source>
</evidence>
<keyword evidence="3" id="KW-1185">Reference proteome</keyword>
<protein>
    <submittedName>
        <fullName evidence="2">Uncharacterized protein</fullName>
    </submittedName>
</protein>
<feature type="compositionally biased region" description="Acidic residues" evidence="1">
    <location>
        <begin position="110"/>
        <end position="150"/>
    </location>
</feature>
<name>A0AAE1M947_9HYPO</name>
<dbReference type="AlphaFoldDB" id="A0AAE1M947"/>
<evidence type="ECO:0000313" key="2">
    <source>
        <dbReference type="EMBL" id="KAK4083725.1"/>
    </source>
</evidence>
<dbReference type="RefSeq" id="XP_062759726.1">
    <property type="nucleotide sequence ID" value="XM_062895451.1"/>
</dbReference>
<dbReference type="GeneID" id="87915356"/>
<comment type="caution">
    <text evidence="2">The sequence shown here is derived from an EMBL/GenBank/DDBJ whole genome shotgun (WGS) entry which is preliminary data.</text>
</comment>
<reference evidence="2" key="1">
    <citation type="submission" date="2023-11" db="EMBL/GenBank/DDBJ databases">
        <title>The genome sequences of three competitors of mushroom-forming fungi.</title>
        <authorList>
            <person name="Beijen E."/>
            <person name="Ohm R.A."/>
        </authorList>
    </citation>
    <scope>NUCLEOTIDE SEQUENCE</scope>
    <source>
        <strain evidence="2">CBS 100526</strain>
    </source>
</reference>
<feature type="compositionally biased region" description="Polar residues" evidence="1">
    <location>
        <begin position="96"/>
        <end position="107"/>
    </location>
</feature>